<feature type="domain" description="Ig-like" evidence="20">
    <location>
        <begin position="499"/>
        <end position="587"/>
    </location>
</feature>
<evidence type="ECO:0000256" key="18">
    <source>
        <dbReference type="SAM" id="MobiDB-lite"/>
    </source>
</evidence>
<reference evidence="22" key="1">
    <citation type="journal article" date="2014" name="Nature">
        <title>Elephant shark genome provides unique insights into gnathostome evolution.</title>
        <authorList>
            <consortium name="International Elephant Shark Genome Sequencing Consortium"/>
            <person name="Venkatesh B."/>
            <person name="Lee A.P."/>
            <person name="Ravi V."/>
            <person name="Maurya A.K."/>
            <person name="Lian M.M."/>
            <person name="Swann J.B."/>
            <person name="Ohta Y."/>
            <person name="Flajnik M.F."/>
            <person name="Sutoh Y."/>
            <person name="Kasahara M."/>
            <person name="Hoon S."/>
            <person name="Gangu V."/>
            <person name="Roy S.W."/>
            <person name="Irimia M."/>
            <person name="Korzh V."/>
            <person name="Kondrychyn I."/>
            <person name="Lim Z.W."/>
            <person name="Tay B.H."/>
            <person name="Tohari S."/>
            <person name="Kong K.W."/>
            <person name="Ho S."/>
            <person name="Lorente-Galdos B."/>
            <person name="Quilez J."/>
            <person name="Marques-Bonet T."/>
            <person name="Raney B.J."/>
            <person name="Ingham P.W."/>
            <person name="Tay A."/>
            <person name="Hillier L.W."/>
            <person name="Minx P."/>
            <person name="Boehm T."/>
            <person name="Wilson R.K."/>
            <person name="Brenner S."/>
            <person name="Warren W.C."/>
        </authorList>
    </citation>
    <scope>NUCLEOTIDE SEQUENCE</scope>
    <source>
        <tissue evidence="22">Brain</tissue>
    </source>
</reference>
<sequence>MMLLWKYLLLLSFLGCLAENGKLHGPAFILEPNDAVFPVDLTEKKAMLNCEARGNPAPHYRWQRNGSDININLDYRYSLVGGSLLITNPIKSQDYGTYQCFATNSLGTIMSKEAKLQFAYLESFKGKSRSAVSVREGQGVVLLCGPPPHSTEMKYNWIFNELPTYVEQDNRRFVSQETGNLYISKVETSDVGSYICMIESTVTNRRVLSPPTPLVLRTDGIMGEYEPKIEVRFPETVPAAKGATVKLECFALGNPVPTITWRRNGRSSFPDKVKVNKTNGVLEVPNFQQRDASSYECIAENSRGKNTVKGQLIFYARPNWIQNLTDSYMPIEENLHWVCKANGEPKPSYRWLKNGEPFLIEERIRIENGALMISAVGVSDAGMYQCLAENKHGVIYTSAELRVLASAPDFSTSPLKKLTPISVGGEVIIECKPKASPRATISWMKQNEILQENERILILEDGSLRVANVTKRDGGLYTCIAHNSFGSANSTGSLVVKDATIITIPPSDMDVTVGESTILPCQVSHDPSLNLEFSWSFNGQVIDFKRDGDHFEKVGGGSSGDLMIRNIQLKHAGRYVCMVHTTVNRASAGGDLIVRGPPGPPGVVIVEEITESTAELSWSSGIDNHSPISMYTVQARTPFSVGWQALTAVPEVIGGDALRATVINLNPWVEYEFRVVATNSIGIGEPSLPSEKSRTEESFPKMGPANVSGGGGSRSELVISWEPVPEELQNGEGFGYVVAFRPLATTSWMKAAVTSADTSKYVFRNESVAPFSPYEVKVGVYNNKGEGPYSPVITVFSAEEEPSVAPFNISARSLSASEIEVLWEAVPWESNKGKVRGYEIQYWTDDESEETADKFRSDGNNTSAKVPGLKGSTLYNIIVKAYSSAGTGPASAPINITTKKPPPSQAPGKIWWESASSRVVLNWEHVKAMENESEVTGYKVLYRKNRQSSTQVIETNNTSVELTLPDDEDYIIEVKTFSDGGDGISSAQIRIPRMSYPSGGRSGVSTSNVCTLSAFSTIVLSLSARSSLW</sequence>
<evidence type="ECO:0000256" key="8">
    <source>
        <dbReference type="ARBA" id="ARBA00023136"/>
    </source>
</evidence>
<dbReference type="GO" id="GO:0098552">
    <property type="term" value="C:side of membrane"/>
    <property type="evidence" value="ECO:0007669"/>
    <property type="project" value="UniProtKB-KW"/>
</dbReference>
<evidence type="ECO:0000256" key="19">
    <source>
        <dbReference type="SAM" id="SignalP"/>
    </source>
</evidence>
<dbReference type="InterPro" id="IPR036116">
    <property type="entry name" value="FN3_sf"/>
</dbReference>
<feature type="domain" description="Ig-like" evidence="20">
    <location>
        <begin position="227"/>
        <end position="309"/>
    </location>
</feature>
<evidence type="ECO:0000256" key="15">
    <source>
        <dbReference type="ARBA" id="ARBA00072738"/>
    </source>
</evidence>
<dbReference type="Pfam" id="PF00041">
    <property type="entry name" value="fn3"/>
    <property type="match status" value="3"/>
</dbReference>
<feature type="domain" description="Ig-like" evidence="20">
    <location>
        <begin position="122"/>
        <end position="209"/>
    </location>
</feature>
<feature type="domain" description="Ig-like" evidence="20">
    <location>
        <begin position="408"/>
        <end position="495"/>
    </location>
</feature>
<dbReference type="SMART" id="SM00408">
    <property type="entry name" value="IGc2"/>
    <property type="match status" value="5"/>
</dbReference>
<proteinExistence type="evidence at transcript level"/>
<feature type="region of interest" description="Disordered" evidence="18">
    <location>
        <begin position="686"/>
        <end position="711"/>
    </location>
</feature>
<evidence type="ECO:0000256" key="4">
    <source>
        <dbReference type="ARBA" id="ARBA00022622"/>
    </source>
</evidence>
<dbReference type="FunFam" id="2.60.40.10:FF:000028">
    <property type="entry name" value="Neuronal cell adhesion molecule"/>
    <property type="match status" value="1"/>
</dbReference>
<evidence type="ECO:0000256" key="9">
    <source>
        <dbReference type="ARBA" id="ARBA00023157"/>
    </source>
</evidence>
<evidence type="ECO:0000256" key="6">
    <source>
        <dbReference type="ARBA" id="ARBA00022737"/>
    </source>
</evidence>
<keyword evidence="7" id="KW-0130">Cell adhesion</keyword>
<feature type="domain" description="Fibronectin type-III" evidence="21">
    <location>
        <begin position="903"/>
        <end position="998"/>
    </location>
</feature>
<dbReference type="InterPro" id="IPR013783">
    <property type="entry name" value="Ig-like_fold"/>
</dbReference>
<evidence type="ECO:0000256" key="2">
    <source>
        <dbReference type="ARBA" id="ARBA00009812"/>
    </source>
</evidence>
<comment type="subunit">
    <text evidence="13">Interacts with PTPRG.</text>
</comment>
<evidence type="ECO:0000256" key="10">
    <source>
        <dbReference type="ARBA" id="ARBA00023180"/>
    </source>
</evidence>
<dbReference type="FunFam" id="2.60.40.10:FF:000052">
    <property type="entry name" value="Contactin 1"/>
    <property type="match status" value="1"/>
</dbReference>
<evidence type="ECO:0000256" key="11">
    <source>
        <dbReference type="ARBA" id="ARBA00023288"/>
    </source>
</evidence>
<feature type="domain" description="Fibronectin type-III" evidence="21">
    <location>
        <begin position="600"/>
        <end position="698"/>
    </location>
</feature>
<evidence type="ECO:0000256" key="3">
    <source>
        <dbReference type="ARBA" id="ARBA00022475"/>
    </source>
</evidence>
<dbReference type="SMART" id="SM00060">
    <property type="entry name" value="FN3"/>
    <property type="match status" value="4"/>
</dbReference>
<evidence type="ECO:0000256" key="5">
    <source>
        <dbReference type="ARBA" id="ARBA00022729"/>
    </source>
</evidence>
<keyword evidence="12" id="KW-0393">Immunoglobulin domain</keyword>
<dbReference type="FunFam" id="2.60.40.10:FF:000047">
    <property type="entry name" value="Contactin 1"/>
    <property type="match status" value="1"/>
</dbReference>
<comment type="subcellular location">
    <subcellularLocation>
        <location evidence="1">Cell membrane</location>
        <topology evidence="1">Lipid-anchor</topology>
        <topology evidence="1">GPI-anchor</topology>
    </subcellularLocation>
</comment>
<feature type="domain" description="Ig-like" evidence="20">
    <location>
        <begin position="26"/>
        <end position="117"/>
    </location>
</feature>
<evidence type="ECO:0000256" key="7">
    <source>
        <dbReference type="ARBA" id="ARBA00022889"/>
    </source>
</evidence>
<dbReference type="AlphaFoldDB" id="V9K8V6"/>
<dbReference type="GO" id="GO:0007411">
    <property type="term" value="P:axon guidance"/>
    <property type="evidence" value="ECO:0007669"/>
    <property type="project" value="TreeGrafter"/>
</dbReference>
<dbReference type="PANTHER" id="PTHR44170:SF18">
    <property type="entry name" value="CONTACTIN 3B-RELATED"/>
    <property type="match status" value="1"/>
</dbReference>
<evidence type="ECO:0000256" key="1">
    <source>
        <dbReference type="ARBA" id="ARBA00004609"/>
    </source>
</evidence>
<dbReference type="CDD" id="cd00063">
    <property type="entry name" value="FN3"/>
    <property type="match status" value="4"/>
</dbReference>
<keyword evidence="9" id="KW-1015">Disulfide bond</keyword>
<keyword evidence="4" id="KW-0336">GPI-anchor</keyword>
<dbReference type="EMBL" id="JW861601">
    <property type="protein sequence ID" value="AFO94118.1"/>
    <property type="molecule type" value="mRNA"/>
</dbReference>
<dbReference type="FunFam" id="2.60.40.10:FF:000004">
    <property type="entry name" value="DCC isoform 1"/>
    <property type="match status" value="2"/>
</dbReference>
<dbReference type="InterPro" id="IPR003598">
    <property type="entry name" value="Ig_sub2"/>
</dbReference>
<feature type="signal peptide" evidence="19">
    <location>
        <begin position="1"/>
        <end position="18"/>
    </location>
</feature>
<dbReference type="GO" id="GO:0005886">
    <property type="term" value="C:plasma membrane"/>
    <property type="evidence" value="ECO:0007669"/>
    <property type="project" value="UniProtKB-SubCell"/>
</dbReference>
<keyword evidence="6" id="KW-0677">Repeat</keyword>
<evidence type="ECO:0000259" key="20">
    <source>
        <dbReference type="PROSITE" id="PS50835"/>
    </source>
</evidence>
<dbReference type="FunFam" id="2.60.40.10:FF:000035">
    <property type="entry name" value="Contactin 1"/>
    <property type="match status" value="1"/>
</dbReference>
<organism evidence="22">
    <name type="scientific">Callorhinchus milii</name>
    <name type="common">Ghost shark</name>
    <dbReference type="NCBI Taxonomy" id="7868"/>
    <lineage>
        <taxon>Eukaryota</taxon>
        <taxon>Metazoa</taxon>
        <taxon>Chordata</taxon>
        <taxon>Craniata</taxon>
        <taxon>Vertebrata</taxon>
        <taxon>Chondrichthyes</taxon>
        <taxon>Holocephali</taxon>
        <taxon>Chimaeriformes</taxon>
        <taxon>Callorhinchidae</taxon>
        <taxon>Callorhinchus</taxon>
    </lineage>
</organism>
<dbReference type="PROSITE" id="PS50835">
    <property type="entry name" value="IG_LIKE"/>
    <property type="match status" value="6"/>
</dbReference>
<evidence type="ECO:0000313" key="22">
    <source>
        <dbReference type="EMBL" id="AFO94118.1"/>
    </source>
</evidence>
<dbReference type="SMART" id="SM00409">
    <property type="entry name" value="IG"/>
    <property type="match status" value="6"/>
</dbReference>
<dbReference type="InterPro" id="IPR003961">
    <property type="entry name" value="FN3_dom"/>
</dbReference>
<evidence type="ECO:0000256" key="12">
    <source>
        <dbReference type="ARBA" id="ARBA00023319"/>
    </source>
</evidence>
<dbReference type="InterPro" id="IPR003599">
    <property type="entry name" value="Ig_sub"/>
</dbReference>
<dbReference type="PROSITE" id="PS50853">
    <property type="entry name" value="FN3"/>
    <property type="match status" value="4"/>
</dbReference>
<feature type="domain" description="Ig-like" evidence="20">
    <location>
        <begin position="318"/>
        <end position="402"/>
    </location>
</feature>
<feature type="chain" id="PRO_5004778520" description="Contactin-3" evidence="19">
    <location>
        <begin position="19"/>
        <end position="1029"/>
    </location>
</feature>
<keyword evidence="11" id="KW-0449">Lipoprotein</keyword>
<dbReference type="SUPFAM" id="SSF49265">
    <property type="entry name" value="Fibronectin type III"/>
    <property type="match status" value="2"/>
</dbReference>
<evidence type="ECO:0000256" key="13">
    <source>
        <dbReference type="ARBA" id="ARBA00038703"/>
    </source>
</evidence>
<dbReference type="Pfam" id="PF07679">
    <property type="entry name" value="I-set"/>
    <property type="match status" value="2"/>
</dbReference>
<dbReference type="Gene3D" id="2.60.40.10">
    <property type="entry name" value="Immunoglobulins"/>
    <property type="match status" value="10"/>
</dbReference>
<comment type="similarity">
    <text evidence="2">Belongs to the immunoglobulin superfamily. Contactin family.</text>
</comment>
<dbReference type="FunFam" id="2.60.40.10:FF:000273">
    <property type="entry name" value="contactin-3 isoform X1"/>
    <property type="match status" value="1"/>
</dbReference>
<dbReference type="InterPro" id="IPR007110">
    <property type="entry name" value="Ig-like_dom"/>
</dbReference>
<feature type="domain" description="Fibronectin type-III" evidence="21">
    <location>
        <begin position="703"/>
        <end position="800"/>
    </location>
</feature>
<evidence type="ECO:0000256" key="14">
    <source>
        <dbReference type="ARBA" id="ARBA00060217"/>
    </source>
</evidence>
<dbReference type="GO" id="GO:0007420">
    <property type="term" value="P:brain development"/>
    <property type="evidence" value="ECO:0007669"/>
    <property type="project" value="TreeGrafter"/>
</dbReference>
<name>V9K8V6_CALMI</name>
<evidence type="ECO:0000256" key="16">
    <source>
        <dbReference type="ARBA" id="ARBA00080939"/>
    </source>
</evidence>
<dbReference type="InterPro" id="IPR036179">
    <property type="entry name" value="Ig-like_dom_sf"/>
</dbReference>
<dbReference type="InterPro" id="IPR013098">
    <property type="entry name" value="Ig_I-set"/>
</dbReference>
<dbReference type="GO" id="GO:0098632">
    <property type="term" value="F:cell-cell adhesion mediator activity"/>
    <property type="evidence" value="ECO:0007669"/>
    <property type="project" value="TreeGrafter"/>
</dbReference>
<evidence type="ECO:0000256" key="17">
    <source>
        <dbReference type="ARBA" id="ARBA00083720"/>
    </source>
</evidence>
<dbReference type="PANTHER" id="PTHR44170">
    <property type="entry name" value="PROTEIN SIDEKICK"/>
    <property type="match status" value="1"/>
</dbReference>
<comment type="function">
    <text evidence="14">Contactins mediate cell surface interactions during nervous system development. Has some neurite outgrowth-promoting activity.</text>
</comment>
<keyword evidence="10" id="KW-0325">Glycoprotein</keyword>
<dbReference type="SUPFAM" id="SSF48726">
    <property type="entry name" value="Immunoglobulin"/>
    <property type="match status" value="6"/>
</dbReference>
<accession>V9K8V6</accession>
<protein>
    <recommendedName>
        <fullName evidence="15">Contactin-3</fullName>
    </recommendedName>
    <alternativeName>
        <fullName evidence="17">Brain-derived immunoglobulin superfamily protein 1</fullName>
    </alternativeName>
    <alternativeName>
        <fullName evidence="16">Plasmacytoma-associated neuronal glycoprotein</fullName>
    </alternativeName>
</protein>
<dbReference type="FunFam" id="2.60.40.10:FF:000044">
    <property type="entry name" value="Contactin 1"/>
    <property type="match status" value="1"/>
</dbReference>
<dbReference type="FunFam" id="2.60.40.10:FF:000064">
    <property type="entry name" value="Contactin 1"/>
    <property type="match status" value="1"/>
</dbReference>
<keyword evidence="5 19" id="KW-0732">Signal</keyword>
<keyword evidence="8" id="KW-0472">Membrane</keyword>
<keyword evidence="3" id="KW-1003">Cell membrane</keyword>
<feature type="domain" description="Fibronectin type-III" evidence="21">
    <location>
        <begin position="805"/>
        <end position="901"/>
    </location>
</feature>
<dbReference type="FunFam" id="2.60.40.10:FF:000054">
    <property type="entry name" value="Contactin 1"/>
    <property type="match status" value="1"/>
</dbReference>
<evidence type="ECO:0000259" key="21">
    <source>
        <dbReference type="PROSITE" id="PS50853"/>
    </source>
</evidence>
<dbReference type="GO" id="GO:0030424">
    <property type="term" value="C:axon"/>
    <property type="evidence" value="ECO:0007669"/>
    <property type="project" value="TreeGrafter"/>
</dbReference>
<dbReference type="Pfam" id="PF13927">
    <property type="entry name" value="Ig_3"/>
    <property type="match status" value="3"/>
</dbReference>